<accession>A0AAE6VN08</accession>
<feature type="domain" description="Glycosyl transferase family 1" evidence="1">
    <location>
        <begin position="210"/>
        <end position="357"/>
    </location>
</feature>
<dbReference type="RefSeq" id="WP_161506981.1">
    <property type="nucleotide sequence ID" value="NZ_CAWPID010000001.1"/>
</dbReference>
<dbReference type="SUPFAM" id="SSF53756">
    <property type="entry name" value="UDP-Glycosyltransferase/glycogen phosphorylase"/>
    <property type="match status" value="1"/>
</dbReference>
<organism evidence="2 3">
    <name type="scientific">Aeromonas media</name>
    <dbReference type="NCBI Taxonomy" id="651"/>
    <lineage>
        <taxon>Bacteria</taxon>
        <taxon>Pseudomonadati</taxon>
        <taxon>Pseudomonadota</taxon>
        <taxon>Gammaproteobacteria</taxon>
        <taxon>Aeromonadales</taxon>
        <taxon>Aeromonadaceae</taxon>
        <taxon>Aeromonas</taxon>
    </lineage>
</organism>
<dbReference type="GO" id="GO:1901135">
    <property type="term" value="P:carbohydrate derivative metabolic process"/>
    <property type="evidence" value="ECO:0007669"/>
    <property type="project" value="UniProtKB-ARBA"/>
</dbReference>
<protein>
    <submittedName>
        <fullName evidence="2">Glycosyltransferase</fullName>
    </submittedName>
</protein>
<dbReference type="Pfam" id="PF00534">
    <property type="entry name" value="Glycos_transf_1"/>
    <property type="match status" value="1"/>
</dbReference>
<dbReference type="InterPro" id="IPR001296">
    <property type="entry name" value="Glyco_trans_1"/>
</dbReference>
<evidence type="ECO:0000313" key="2">
    <source>
        <dbReference type="EMBL" id="QHQ50762.1"/>
    </source>
</evidence>
<sequence length="386" mass="43964">MNLIILTNRVYDLDGKDLTIGGIQTYLINLCDVIFHKIGVKPVILQYGNEDFFIDKGLHYVKGVDVCKEPNERRKIKKLSKCLQSTYEPSNTIVIWGSDQYSFKLKNYKSINIQHGIAFDTEATDTFIKKLVVNSPLVVIYKLLQRYRARTLVKNGAKVVCVDYNFKNWIRTYISSEYEKSRFVVIPNFSELLDSKLVDYDTEADATVRMVIARRFVKRRGIELAVESCKILLEKFSHLFVTFAGDGPEKYRIERLQELFPGRVNITTYKSQDSISFHRDFDIALVPSIGSEGTSLSLLEAMSSGCICVATDIGGMTNIIIDGHNGFMSSPDVKDLTEKCSIVIENYKQLKYVRRNSINTISNSFSKEQWSGKWVSLLNDLIGEKG</sequence>
<gene>
    <name evidence="2" type="ORF">GWI30_07450</name>
</gene>
<evidence type="ECO:0000259" key="1">
    <source>
        <dbReference type="Pfam" id="PF00534"/>
    </source>
</evidence>
<dbReference type="Proteomes" id="UP000463871">
    <property type="component" value="Chromosome"/>
</dbReference>
<dbReference type="GO" id="GO:0016757">
    <property type="term" value="F:glycosyltransferase activity"/>
    <property type="evidence" value="ECO:0007669"/>
    <property type="project" value="InterPro"/>
</dbReference>
<evidence type="ECO:0000313" key="3">
    <source>
        <dbReference type="Proteomes" id="UP000463871"/>
    </source>
</evidence>
<reference evidence="2 3" key="1">
    <citation type="submission" date="2020-01" db="EMBL/GenBank/DDBJ databases">
        <title>Complete genome of Aeromonas media MC64.</title>
        <authorList>
            <person name="Cao G."/>
            <person name="Fu J."/>
            <person name="Zhong C."/>
        </authorList>
    </citation>
    <scope>NUCLEOTIDE SEQUENCE [LARGE SCALE GENOMIC DNA]</scope>
    <source>
        <strain evidence="2 3">MC64</strain>
    </source>
</reference>
<dbReference type="Gene3D" id="3.40.50.2000">
    <property type="entry name" value="Glycogen Phosphorylase B"/>
    <property type="match status" value="2"/>
</dbReference>
<dbReference type="CDD" id="cd03801">
    <property type="entry name" value="GT4_PimA-like"/>
    <property type="match status" value="1"/>
</dbReference>
<proteinExistence type="predicted"/>
<dbReference type="PANTHER" id="PTHR12526">
    <property type="entry name" value="GLYCOSYLTRANSFERASE"/>
    <property type="match status" value="1"/>
</dbReference>
<dbReference type="EMBL" id="CP047962">
    <property type="protein sequence ID" value="QHQ50762.1"/>
    <property type="molecule type" value="Genomic_DNA"/>
</dbReference>
<dbReference type="AlphaFoldDB" id="A0AAE6VN08"/>
<name>A0AAE6VN08_AERME</name>